<evidence type="ECO:0008006" key="3">
    <source>
        <dbReference type="Google" id="ProtNLM"/>
    </source>
</evidence>
<organism evidence="1 2">
    <name type="scientific">Kouleothrix aurantiaca</name>
    <dbReference type="NCBI Taxonomy" id="186479"/>
    <lineage>
        <taxon>Bacteria</taxon>
        <taxon>Bacillati</taxon>
        <taxon>Chloroflexota</taxon>
        <taxon>Chloroflexia</taxon>
        <taxon>Chloroflexales</taxon>
        <taxon>Roseiflexineae</taxon>
        <taxon>Roseiflexaceae</taxon>
        <taxon>Kouleothrix</taxon>
    </lineage>
</organism>
<keyword evidence="2" id="KW-1185">Reference proteome</keyword>
<protein>
    <recommendedName>
        <fullName evidence="3">N-acetyltransferase domain-containing protein</fullName>
    </recommendedName>
</protein>
<dbReference type="EMBL" id="LJCR01000895">
    <property type="protein sequence ID" value="KPV51483.1"/>
    <property type="molecule type" value="Genomic_DNA"/>
</dbReference>
<accession>A0A0P9D839</accession>
<reference evidence="1 2" key="1">
    <citation type="submission" date="2015-09" db="EMBL/GenBank/DDBJ databases">
        <title>Draft genome sequence of Kouleothrix aurantiaca JCM 19913.</title>
        <authorList>
            <person name="Hemp J."/>
        </authorList>
    </citation>
    <scope>NUCLEOTIDE SEQUENCE [LARGE SCALE GENOMIC DNA]</scope>
    <source>
        <strain evidence="1 2">COM-B</strain>
    </source>
</reference>
<evidence type="ECO:0000313" key="1">
    <source>
        <dbReference type="EMBL" id="KPV51483.1"/>
    </source>
</evidence>
<evidence type="ECO:0000313" key="2">
    <source>
        <dbReference type="Proteomes" id="UP000050509"/>
    </source>
</evidence>
<proteinExistence type="predicted"/>
<dbReference type="Proteomes" id="UP000050509">
    <property type="component" value="Unassembled WGS sequence"/>
</dbReference>
<name>A0A0P9D839_9CHLR</name>
<dbReference type="AlphaFoldDB" id="A0A0P9D839"/>
<comment type="caution">
    <text evidence="1">The sequence shown here is derived from an EMBL/GenBank/DDBJ whole genome shotgun (WGS) entry which is preliminary data.</text>
</comment>
<sequence>MVGRKNAVDDATITPEEAAQVEMGEVNAWIDMYSVLPDDFARQFGVEMHHIGDVVLTRSPRIPFVHFNCVKNLGVAQPATEAALDAALARYREAGVARCTIYHTPINQPAQLPEWLLARGLRQQGGWERIYRDAGPLAPLDDVALPGHHVEKVSADTAAEWAGFIDRCYGLPTSPWLLAFANRAGWHHYTLRNDAQIVAVRSMFIDADGRAWLGVEAPVPGMMAPSFAEDLQLCAAMVREGLALGARSFAADIEAPDAAMRSPAYANFARLGFTKLYFRSHYCP</sequence>
<gene>
    <name evidence="1" type="ORF">SE17_20930</name>
</gene>